<dbReference type="EMBL" id="OY660879">
    <property type="protein sequence ID" value="CAJ1076492.1"/>
    <property type="molecule type" value="Genomic_DNA"/>
</dbReference>
<accession>A0AAV1GRI8</accession>
<name>A0AAV1GRI8_XYRNO</name>
<sequence>MQLEDDKAETMVNLIQTRESNWHHAMVRVSRQDIVVRPGQVTHIKCKVPADFTSSVALFKVNHPDLRLEELDIGDGLVEVHQVKQPYLEIPVGNHTQHDVSLNNFTTLGSIQLIDKIVESDQMDSIEVNNVDSPVPVDQLHFQH</sequence>
<gene>
    <name evidence="1" type="ORF">XNOV1_A042684</name>
</gene>
<reference evidence="1" key="1">
    <citation type="submission" date="2023-08" db="EMBL/GenBank/DDBJ databases">
        <authorList>
            <person name="Alioto T."/>
            <person name="Alioto T."/>
            <person name="Gomez Garrido J."/>
        </authorList>
    </citation>
    <scope>NUCLEOTIDE SEQUENCE</scope>
</reference>
<evidence type="ECO:0000313" key="1">
    <source>
        <dbReference type="EMBL" id="CAJ1076492.1"/>
    </source>
</evidence>
<protein>
    <submittedName>
        <fullName evidence="1">Uncharacterized protein</fullName>
    </submittedName>
</protein>
<evidence type="ECO:0000313" key="2">
    <source>
        <dbReference type="Proteomes" id="UP001178508"/>
    </source>
</evidence>
<dbReference type="AlphaFoldDB" id="A0AAV1GRI8"/>
<dbReference type="Proteomes" id="UP001178508">
    <property type="component" value="Chromosome 16"/>
</dbReference>
<organism evidence="1 2">
    <name type="scientific">Xyrichtys novacula</name>
    <name type="common">Pearly razorfish</name>
    <name type="synonym">Hemipteronotus novacula</name>
    <dbReference type="NCBI Taxonomy" id="13765"/>
    <lineage>
        <taxon>Eukaryota</taxon>
        <taxon>Metazoa</taxon>
        <taxon>Chordata</taxon>
        <taxon>Craniata</taxon>
        <taxon>Vertebrata</taxon>
        <taxon>Euteleostomi</taxon>
        <taxon>Actinopterygii</taxon>
        <taxon>Neopterygii</taxon>
        <taxon>Teleostei</taxon>
        <taxon>Neoteleostei</taxon>
        <taxon>Acanthomorphata</taxon>
        <taxon>Eupercaria</taxon>
        <taxon>Labriformes</taxon>
        <taxon>Labridae</taxon>
        <taxon>Xyrichtys</taxon>
    </lineage>
</organism>
<proteinExistence type="predicted"/>
<keyword evidence="2" id="KW-1185">Reference proteome</keyword>